<evidence type="ECO:0000313" key="2">
    <source>
        <dbReference type="WBParaSite" id="PS1159_v2.g21520.t1"/>
    </source>
</evidence>
<proteinExistence type="predicted"/>
<evidence type="ECO:0000313" key="1">
    <source>
        <dbReference type="Proteomes" id="UP000887580"/>
    </source>
</evidence>
<protein>
    <submittedName>
        <fullName evidence="2">Wiskott-Aldrich syndrome protein family member</fullName>
    </submittedName>
</protein>
<sequence>MPLAARSVTPVDIAQNRIPPGLKGDELECVANGTMANLMRQMSSLGLHAVQIFGDIQKEVLAQDRRIERIHDRLSRLQENLANQQEFFPPPQNNGALDGRRKAFKSSMIIDQHTLDRSTLPPAMLELYNKCEDPPNLDLLNPYRDDSKSALKLYTNPDYFFDLWKEEMLKEDPLIETKRMARAAKSPERNGSPTKKRKQRTSTSATRHGAPVQSNVVLGHYQQQRMQQQNEQFMHFPSEYQAPELLRNNNIAYEKENQNDMPPPPGMSMPASVQPTRIAPGRPSAAAQQQQHSRDMVSNFQGLNLTHSNDLGLIDEDDDELPPPPPPLSDHHTNILPNLNSPSAYSSTSTMPLMTALAGSPMKLIEAPAAIPPSNDNDILPPPPSTLSSSMGSAPPPPPPPPPPPIASMSLMTSSTLIQATSFGGSNTAPSIGNDMAVKEGAGLNVHRGNLLAEIQAGMKLRKTQIQKEKEEEAAAVKKNDVAAILRQRMKKVTTSISDDEEDDDDDGDWE</sequence>
<organism evidence="1 2">
    <name type="scientific">Panagrolaimus sp. PS1159</name>
    <dbReference type="NCBI Taxonomy" id="55785"/>
    <lineage>
        <taxon>Eukaryota</taxon>
        <taxon>Metazoa</taxon>
        <taxon>Ecdysozoa</taxon>
        <taxon>Nematoda</taxon>
        <taxon>Chromadorea</taxon>
        <taxon>Rhabditida</taxon>
        <taxon>Tylenchina</taxon>
        <taxon>Panagrolaimomorpha</taxon>
        <taxon>Panagrolaimoidea</taxon>
        <taxon>Panagrolaimidae</taxon>
        <taxon>Panagrolaimus</taxon>
    </lineage>
</organism>
<accession>A0AC35FWG2</accession>
<dbReference type="Proteomes" id="UP000887580">
    <property type="component" value="Unplaced"/>
</dbReference>
<reference evidence="2" key="1">
    <citation type="submission" date="2022-11" db="UniProtKB">
        <authorList>
            <consortium name="WormBaseParasite"/>
        </authorList>
    </citation>
    <scope>IDENTIFICATION</scope>
</reference>
<name>A0AC35FWG2_9BILA</name>
<dbReference type="WBParaSite" id="PS1159_v2.g21520.t1">
    <property type="protein sequence ID" value="PS1159_v2.g21520.t1"/>
    <property type="gene ID" value="PS1159_v2.g21520"/>
</dbReference>